<gene>
    <name evidence="2" type="ORF">AKJ61_01320</name>
</gene>
<dbReference type="FunFam" id="3.40.50.720:FF:000084">
    <property type="entry name" value="Short-chain dehydrogenase reductase"/>
    <property type="match status" value="1"/>
</dbReference>
<dbReference type="PANTHER" id="PTHR42760">
    <property type="entry name" value="SHORT-CHAIN DEHYDROGENASES/REDUCTASES FAMILY MEMBER"/>
    <property type="match status" value="1"/>
</dbReference>
<dbReference type="EMBL" id="LHXK01000011">
    <property type="protein sequence ID" value="KXA90160.1"/>
    <property type="molecule type" value="Genomic_DNA"/>
</dbReference>
<evidence type="ECO:0000313" key="3">
    <source>
        <dbReference type="Proteomes" id="UP000070184"/>
    </source>
</evidence>
<accession>A0A133U7J2</accession>
<evidence type="ECO:0008006" key="4">
    <source>
        <dbReference type="Google" id="ProtNLM"/>
    </source>
</evidence>
<dbReference type="PRINTS" id="PR00081">
    <property type="entry name" value="GDHRDH"/>
</dbReference>
<sequence length="255" mass="27673">MRLKNKTCIITGSGRGIGQAYAEGFGKEGANVVVSDIIEMSDTVKKVEETGASVIAVECDVTNSEQCKELAERAMDEFGSIDVLVNNAAIFGDLTAKPLDKWSEGKWDQVMKVNVKGVWLASLAVLPYMKEQGDGDIINISSSTIFSGVPLLLPYVASKGAIFSMTRSMARELSGTGIRVNAITPGYTMTEAGEEMFETEDQFEKFRKKVTQDLRVVQRDEQPEDLVGTAVFLASDESNFISGQTINVDGGEAHH</sequence>
<evidence type="ECO:0000313" key="2">
    <source>
        <dbReference type="EMBL" id="KXA90160.1"/>
    </source>
</evidence>
<protein>
    <recommendedName>
        <fullName evidence="4">Dehydrogenase</fullName>
    </recommendedName>
</protein>
<evidence type="ECO:0000256" key="1">
    <source>
        <dbReference type="ARBA" id="ARBA00006484"/>
    </source>
</evidence>
<dbReference type="AlphaFoldDB" id="A0A133U7J2"/>
<organism evidence="2 3">
    <name type="scientific">candidate division MSBL1 archaeon SCGC-AAA259B11</name>
    <dbReference type="NCBI Taxonomy" id="1698260"/>
    <lineage>
        <taxon>Archaea</taxon>
        <taxon>Methanobacteriati</taxon>
        <taxon>Methanobacteriota</taxon>
        <taxon>candidate division MSBL1</taxon>
    </lineage>
</organism>
<dbReference type="InterPro" id="IPR020904">
    <property type="entry name" value="Sc_DH/Rdtase_CS"/>
</dbReference>
<keyword evidence="3" id="KW-1185">Reference proteome</keyword>
<dbReference type="GO" id="GO:0016616">
    <property type="term" value="F:oxidoreductase activity, acting on the CH-OH group of donors, NAD or NADP as acceptor"/>
    <property type="evidence" value="ECO:0007669"/>
    <property type="project" value="TreeGrafter"/>
</dbReference>
<dbReference type="CDD" id="cd05233">
    <property type="entry name" value="SDR_c"/>
    <property type="match status" value="1"/>
</dbReference>
<name>A0A133U7J2_9EURY</name>
<dbReference type="PRINTS" id="PR00080">
    <property type="entry name" value="SDRFAMILY"/>
</dbReference>
<dbReference type="Proteomes" id="UP000070184">
    <property type="component" value="Unassembled WGS sequence"/>
</dbReference>
<dbReference type="NCBIfam" id="NF005559">
    <property type="entry name" value="PRK07231.1"/>
    <property type="match status" value="1"/>
</dbReference>
<comment type="similarity">
    <text evidence="1">Belongs to the short-chain dehydrogenases/reductases (SDR) family.</text>
</comment>
<dbReference type="InterPro" id="IPR002347">
    <property type="entry name" value="SDR_fam"/>
</dbReference>
<comment type="caution">
    <text evidence="2">The sequence shown here is derived from an EMBL/GenBank/DDBJ whole genome shotgun (WGS) entry which is preliminary data.</text>
</comment>
<dbReference type="Pfam" id="PF13561">
    <property type="entry name" value="adh_short_C2"/>
    <property type="match status" value="1"/>
</dbReference>
<reference evidence="2 3" key="1">
    <citation type="journal article" date="2016" name="Sci. Rep.">
        <title>Metabolic traits of an uncultured archaeal lineage -MSBL1- from brine pools of the Red Sea.</title>
        <authorList>
            <person name="Mwirichia R."/>
            <person name="Alam I."/>
            <person name="Rashid M."/>
            <person name="Vinu M."/>
            <person name="Ba-Alawi W."/>
            <person name="Anthony Kamau A."/>
            <person name="Kamanda Ngugi D."/>
            <person name="Goker M."/>
            <person name="Klenk H.P."/>
            <person name="Bajic V."/>
            <person name="Stingl U."/>
        </authorList>
    </citation>
    <scope>NUCLEOTIDE SEQUENCE [LARGE SCALE GENOMIC DNA]</scope>
    <source>
        <strain evidence="2">SCGC-AAA259B11</strain>
    </source>
</reference>
<proteinExistence type="inferred from homology"/>
<dbReference type="PATRIC" id="fig|1698260.3.peg.87"/>
<dbReference type="PROSITE" id="PS00061">
    <property type="entry name" value="ADH_SHORT"/>
    <property type="match status" value="1"/>
</dbReference>
<dbReference type="InterPro" id="IPR036291">
    <property type="entry name" value="NAD(P)-bd_dom_sf"/>
</dbReference>
<dbReference type="Gene3D" id="3.40.50.720">
    <property type="entry name" value="NAD(P)-binding Rossmann-like Domain"/>
    <property type="match status" value="1"/>
</dbReference>
<dbReference type="SUPFAM" id="SSF51735">
    <property type="entry name" value="NAD(P)-binding Rossmann-fold domains"/>
    <property type="match status" value="1"/>
</dbReference>